<dbReference type="FunFam" id="3.80.10.10:FF:000213">
    <property type="entry name" value="Tyrosine-sulfated glycopeptide receptor 1"/>
    <property type="match status" value="1"/>
</dbReference>
<evidence type="ECO:0000259" key="14">
    <source>
        <dbReference type="Pfam" id="PF08263"/>
    </source>
</evidence>
<evidence type="ECO:0000256" key="8">
    <source>
        <dbReference type="ARBA" id="ARBA00022989"/>
    </source>
</evidence>
<dbReference type="InterPro" id="IPR013210">
    <property type="entry name" value="LRR_N_plant-typ"/>
</dbReference>
<dbReference type="Pfam" id="PF00560">
    <property type="entry name" value="LRR_1"/>
    <property type="match status" value="9"/>
</dbReference>
<dbReference type="InterPro" id="IPR046956">
    <property type="entry name" value="RLP23-like"/>
</dbReference>
<dbReference type="PANTHER" id="PTHR48061">
    <property type="entry name" value="LEUCINE-RICH REPEAT RECEPTOR PROTEIN KINASE EMS1-LIKE-RELATED"/>
    <property type="match status" value="1"/>
</dbReference>
<dbReference type="Gene3D" id="3.80.10.10">
    <property type="entry name" value="Ribonuclease Inhibitor"/>
    <property type="match status" value="4"/>
</dbReference>
<dbReference type="PANTHER" id="PTHR48061:SF12">
    <property type="entry name" value="DISEASE RESISTANCE LIKE PROTEIN"/>
    <property type="match status" value="1"/>
</dbReference>
<dbReference type="Proteomes" id="UP001459277">
    <property type="component" value="Unassembled WGS sequence"/>
</dbReference>
<evidence type="ECO:0000256" key="13">
    <source>
        <dbReference type="SAM" id="SignalP"/>
    </source>
</evidence>
<evidence type="ECO:0000256" key="10">
    <source>
        <dbReference type="ARBA" id="ARBA00023170"/>
    </source>
</evidence>
<dbReference type="GO" id="GO:0005886">
    <property type="term" value="C:plasma membrane"/>
    <property type="evidence" value="ECO:0007669"/>
    <property type="project" value="UniProtKB-SubCell"/>
</dbReference>
<dbReference type="InterPro" id="IPR032675">
    <property type="entry name" value="LRR_dom_sf"/>
</dbReference>
<comment type="caution">
    <text evidence="15">The sequence shown here is derived from an EMBL/GenBank/DDBJ whole genome shotgun (WGS) entry which is preliminary data.</text>
</comment>
<evidence type="ECO:0000256" key="1">
    <source>
        <dbReference type="ARBA" id="ARBA00004251"/>
    </source>
</evidence>
<dbReference type="SMART" id="SM00365">
    <property type="entry name" value="LRR_SD22"/>
    <property type="match status" value="5"/>
</dbReference>
<keyword evidence="6 13" id="KW-0732">Signal</keyword>
<evidence type="ECO:0000256" key="11">
    <source>
        <dbReference type="ARBA" id="ARBA00023180"/>
    </source>
</evidence>
<keyword evidence="10" id="KW-0675">Receptor</keyword>
<keyword evidence="4" id="KW-0433">Leucine-rich repeat</keyword>
<evidence type="ECO:0000313" key="15">
    <source>
        <dbReference type="EMBL" id="KAL0006001.1"/>
    </source>
</evidence>
<dbReference type="FunFam" id="3.80.10.10:FF:000041">
    <property type="entry name" value="LRR receptor-like serine/threonine-protein kinase ERECTA"/>
    <property type="match status" value="2"/>
</dbReference>
<evidence type="ECO:0000256" key="9">
    <source>
        <dbReference type="ARBA" id="ARBA00023136"/>
    </source>
</evidence>
<evidence type="ECO:0000256" key="6">
    <source>
        <dbReference type="ARBA" id="ARBA00022729"/>
    </source>
</evidence>
<evidence type="ECO:0000256" key="2">
    <source>
        <dbReference type="ARBA" id="ARBA00009592"/>
    </source>
</evidence>
<evidence type="ECO:0000256" key="12">
    <source>
        <dbReference type="SAM" id="Phobius"/>
    </source>
</evidence>
<keyword evidence="11" id="KW-0325">Glycoprotein</keyword>
<dbReference type="SMART" id="SM00369">
    <property type="entry name" value="LRR_TYP"/>
    <property type="match status" value="12"/>
</dbReference>
<feature type="signal peptide" evidence="13">
    <location>
        <begin position="1"/>
        <end position="22"/>
    </location>
</feature>
<accession>A0AAW2DA21</accession>
<name>A0AAW2DA21_9ROSI</name>
<evidence type="ECO:0000256" key="4">
    <source>
        <dbReference type="ARBA" id="ARBA00022614"/>
    </source>
</evidence>
<feature type="chain" id="PRO_5043329627" description="Leucine-rich repeat-containing N-terminal plant-type domain-containing protein" evidence="13">
    <location>
        <begin position="23"/>
        <end position="1016"/>
    </location>
</feature>
<keyword evidence="3" id="KW-1003">Cell membrane</keyword>
<feature type="transmembrane region" description="Helical" evidence="12">
    <location>
        <begin position="971"/>
        <end position="993"/>
    </location>
</feature>
<sequence length="1016" mass="113847">MASFSFNLISIRWLLLLPLLHAVAIDGLASRQLLCHDDESSALLQFKESFHSNLNACIDSSAYPPKTASWKLEGVDKDCCSWDGVECNDDKGHVIGLDLSSSCLYGSMVSNSSLLRLVQLQRLNLADNDFNFSQIPSEFSRLSRLTYLNLSNSYFSGNIPSKFSDLSKLTSLDLSNNHKLHLRSLKGLVQNLTNLEDLHLDHVQILSPVPEILSNLSGLTTLNLIDNGFYGEFPVGIFKLPKLQDLRVNYNQDLIGSLPEFYSSSPLKILGLWESGFSGELPTSIGNLDSLNQLWIGNSNFSGSIPPSIGNLTQLTTLILYNNSFIGQIPSTLFNLISLNVLDISYSQFSGSIPTSFCNLTLLIYLDITQNFIRISDPSSLSCLRKLSKLTFLAFDGINLTKEIPSSLKNLTQLSVLDMSWNQLTGRVPSWLANLTQLTVLHLAQNQLQGTIPISIFELKKLETLNLYSNNLSGIVSLDMIHKLKYLTTLLLSMNNISFLTKTETNATQNKFGALGLGSCNLTNFPDFLSNQDQLQYLDLSYNNIQGQIPKWLWNTSTKTLMFVNFSHNLLTGFDKDPVNFPWPQLQILDLTFNKLQALPKILPPYTLVYLVANNMLQGEIPSSICNLSSLYSLDLSNNKFNGILPDCLSNFSISLSILNLQGNNFHGMLPQLCAKGSRMKMIDLSQNQFTGVLPRSLSNCRRLEILNLGSNQFNDVFPSWLETLPELRVLILRHNRFYGVVGSPAAMFTAPKLHILDLSTNKFTGKLPFEYFRNLKYMKKVDANNFTHMRAYRVFWVAGLALHEYYLYTMMITNKGRETKYQKIIEALAAIDLSSNEFSGEISEFIGNLYGFQLLNLSNNKLTGHIPLSLGGLTTLESLDLSQNKLSGRIPWQLMQLTFLESFNVSHNQLIGPIPQGKQFNTFENNSFDGNPGLCGSPLSKKCEDLEPSPLPTSSIGDGQNSWFHTEFDWKIIVLGYGSGLVIGVVLGNIVAEKNQHWFVKIKKLQHKMRKRQHA</sequence>
<dbReference type="EMBL" id="JAZDWU010000004">
    <property type="protein sequence ID" value="KAL0006001.1"/>
    <property type="molecule type" value="Genomic_DNA"/>
</dbReference>
<evidence type="ECO:0000256" key="3">
    <source>
        <dbReference type="ARBA" id="ARBA00022475"/>
    </source>
</evidence>
<gene>
    <name evidence="15" type="ORF">SO802_013562</name>
</gene>
<comment type="similarity">
    <text evidence="2">Belongs to the RLP family.</text>
</comment>
<dbReference type="PROSITE" id="PS51450">
    <property type="entry name" value="LRR"/>
    <property type="match status" value="2"/>
</dbReference>
<keyword evidence="8 12" id="KW-1133">Transmembrane helix</keyword>
<dbReference type="PRINTS" id="PR00019">
    <property type="entry name" value="LEURICHRPT"/>
</dbReference>
<keyword evidence="16" id="KW-1185">Reference proteome</keyword>
<dbReference type="Pfam" id="PF13855">
    <property type="entry name" value="LRR_8"/>
    <property type="match status" value="1"/>
</dbReference>
<protein>
    <recommendedName>
        <fullName evidence="14">Leucine-rich repeat-containing N-terminal plant-type domain-containing protein</fullName>
    </recommendedName>
</protein>
<evidence type="ECO:0000313" key="16">
    <source>
        <dbReference type="Proteomes" id="UP001459277"/>
    </source>
</evidence>
<organism evidence="15 16">
    <name type="scientific">Lithocarpus litseifolius</name>
    <dbReference type="NCBI Taxonomy" id="425828"/>
    <lineage>
        <taxon>Eukaryota</taxon>
        <taxon>Viridiplantae</taxon>
        <taxon>Streptophyta</taxon>
        <taxon>Embryophyta</taxon>
        <taxon>Tracheophyta</taxon>
        <taxon>Spermatophyta</taxon>
        <taxon>Magnoliopsida</taxon>
        <taxon>eudicotyledons</taxon>
        <taxon>Gunneridae</taxon>
        <taxon>Pentapetalae</taxon>
        <taxon>rosids</taxon>
        <taxon>fabids</taxon>
        <taxon>Fagales</taxon>
        <taxon>Fagaceae</taxon>
        <taxon>Lithocarpus</taxon>
    </lineage>
</organism>
<dbReference type="InterPro" id="IPR003591">
    <property type="entry name" value="Leu-rich_rpt_typical-subtyp"/>
</dbReference>
<dbReference type="SUPFAM" id="SSF52047">
    <property type="entry name" value="RNI-like"/>
    <property type="match status" value="1"/>
</dbReference>
<comment type="subcellular location">
    <subcellularLocation>
        <location evidence="1">Cell membrane</location>
        <topology evidence="1">Single-pass type I membrane protein</topology>
    </subcellularLocation>
</comment>
<keyword evidence="5 12" id="KW-0812">Transmembrane</keyword>
<dbReference type="InterPro" id="IPR001611">
    <property type="entry name" value="Leu-rich_rpt"/>
</dbReference>
<reference evidence="15 16" key="1">
    <citation type="submission" date="2024-01" db="EMBL/GenBank/DDBJ databases">
        <title>A telomere-to-telomere, gap-free genome of sweet tea (Lithocarpus litseifolius).</title>
        <authorList>
            <person name="Zhou J."/>
        </authorList>
    </citation>
    <scope>NUCLEOTIDE SEQUENCE [LARGE SCALE GENOMIC DNA]</scope>
    <source>
        <strain evidence="15">Zhou-2022a</strain>
        <tissue evidence="15">Leaf</tissue>
    </source>
</reference>
<proteinExistence type="inferred from homology"/>
<dbReference type="SUPFAM" id="SSF52058">
    <property type="entry name" value="L domain-like"/>
    <property type="match status" value="2"/>
</dbReference>
<feature type="domain" description="Leucine-rich repeat-containing N-terminal plant-type" evidence="14">
    <location>
        <begin position="36"/>
        <end position="88"/>
    </location>
</feature>
<keyword evidence="9 12" id="KW-0472">Membrane</keyword>
<dbReference type="Pfam" id="PF08263">
    <property type="entry name" value="LRRNT_2"/>
    <property type="match status" value="1"/>
</dbReference>
<evidence type="ECO:0000256" key="5">
    <source>
        <dbReference type="ARBA" id="ARBA00022692"/>
    </source>
</evidence>
<dbReference type="AlphaFoldDB" id="A0AAW2DA21"/>
<keyword evidence="7" id="KW-0677">Repeat</keyword>
<evidence type="ECO:0000256" key="7">
    <source>
        <dbReference type="ARBA" id="ARBA00022737"/>
    </source>
</evidence>